<dbReference type="AlphaFoldDB" id="A0A2W5F6P8"/>
<feature type="transmembrane region" description="Helical" evidence="5">
    <location>
        <begin position="164"/>
        <end position="191"/>
    </location>
</feature>
<dbReference type="GO" id="GO:0016020">
    <property type="term" value="C:membrane"/>
    <property type="evidence" value="ECO:0007669"/>
    <property type="project" value="UniProtKB-SubCell"/>
</dbReference>
<dbReference type="Proteomes" id="UP000249198">
    <property type="component" value="Unassembled WGS sequence"/>
</dbReference>
<feature type="transmembrane region" description="Helical" evidence="5">
    <location>
        <begin position="104"/>
        <end position="123"/>
    </location>
</feature>
<keyword evidence="3 5" id="KW-1133">Transmembrane helix</keyword>
<keyword evidence="2 5" id="KW-0812">Transmembrane</keyword>
<sequence>MINHVWGLLSRPTREWAQINTEGETVIHLYAHHVLLMALIPVVCAFIGTTQIGWKLGDMQTSEVSLPVAVALGAGFYLMILAAIAVMGNVIFRMAERYPERPSVDRCIVFAGYVATPLFLAGAVLLYPLIWLCILVGCVALCYTAYLLYLGIPSFLQIPRKDGFILSSGTLGIGVLVLEALLALTVLIWSVGSNFGIGRLFLG</sequence>
<dbReference type="Pfam" id="PF04893">
    <property type="entry name" value="Yip1"/>
    <property type="match status" value="1"/>
</dbReference>
<evidence type="ECO:0000313" key="10">
    <source>
        <dbReference type="Proteomes" id="UP000249198"/>
    </source>
</evidence>
<evidence type="ECO:0000256" key="3">
    <source>
        <dbReference type="ARBA" id="ARBA00022989"/>
    </source>
</evidence>
<feature type="domain" description="Yip1" evidence="6">
    <location>
        <begin position="6"/>
        <end position="179"/>
    </location>
</feature>
<dbReference type="OrthoDB" id="9808452at2"/>
<evidence type="ECO:0000313" key="9">
    <source>
        <dbReference type="Proteomes" id="UP000243778"/>
    </source>
</evidence>
<gene>
    <name evidence="7" type="ORF">DI599_06025</name>
    <name evidence="8" type="ORF">SAMN05216287_1520</name>
</gene>
<evidence type="ECO:0000259" key="6">
    <source>
        <dbReference type="Pfam" id="PF04893"/>
    </source>
</evidence>
<feature type="transmembrane region" description="Helical" evidence="5">
    <location>
        <begin position="129"/>
        <end position="152"/>
    </location>
</feature>
<organism evidence="7 10">
    <name type="scientific">Pseudomonas kuykendallii</name>
    <dbReference type="NCBI Taxonomy" id="1007099"/>
    <lineage>
        <taxon>Bacteria</taxon>
        <taxon>Pseudomonadati</taxon>
        <taxon>Pseudomonadota</taxon>
        <taxon>Gammaproteobacteria</taxon>
        <taxon>Pseudomonadales</taxon>
        <taxon>Pseudomonadaceae</taxon>
        <taxon>Pseudomonas</taxon>
    </lineage>
</organism>
<reference evidence="8" key="1">
    <citation type="submission" date="2016-10" db="EMBL/GenBank/DDBJ databases">
        <authorList>
            <person name="de Groot N.N."/>
        </authorList>
    </citation>
    <scope>NUCLEOTIDE SEQUENCE [LARGE SCALE GENOMIC DNA]</scope>
    <source>
        <strain evidence="8">NRRL B-59562</strain>
    </source>
</reference>
<dbReference type="Proteomes" id="UP000243778">
    <property type="component" value="Unassembled WGS sequence"/>
</dbReference>
<proteinExistence type="predicted"/>
<evidence type="ECO:0000256" key="1">
    <source>
        <dbReference type="ARBA" id="ARBA00004141"/>
    </source>
</evidence>
<dbReference type="EMBL" id="QFOH01000006">
    <property type="protein sequence ID" value="PZP25319.1"/>
    <property type="molecule type" value="Genomic_DNA"/>
</dbReference>
<reference evidence="7 10" key="3">
    <citation type="submission" date="2017-08" db="EMBL/GenBank/DDBJ databases">
        <title>Infants hospitalized years apart are colonized by the same room-sourced microbial strains.</title>
        <authorList>
            <person name="Brooks B."/>
            <person name="Olm M.R."/>
            <person name="Firek B.A."/>
            <person name="Baker R."/>
            <person name="Thomas B.C."/>
            <person name="Morowitz M.J."/>
            <person name="Banfield J.F."/>
        </authorList>
    </citation>
    <scope>NUCLEOTIDE SEQUENCE [LARGE SCALE GENOMIC DNA]</scope>
    <source>
        <strain evidence="7">S2_009_000_R2_77</strain>
    </source>
</reference>
<dbReference type="InterPro" id="IPR006977">
    <property type="entry name" value="Yip1_dom"/>
</dbReference>
<feature type="transmembrane region" description="Helical" evidence="5">
    <location>
        <begin position="34"/>
        <end position="54"/>
    </location>
</feature>
<keyword evidence="4 5" id="KW-0472">Membrane</keyword>
<evidence type="ECO:0000313" key="7">
    <source>
        <dbReference type="EMBL" id="PZP25319.1"/>
    </source>
</evidence>
<protein>
    <submittedName>
        <fullName evidence="7">YIP1 family protein</fullName>
    </submittedName>
</protein>
<dbReference type="RefSeq" id="WP_090226121.1">
    <property type="nucleotide sequence ID" value="NZ_CAURGU010000001.1"/>
</dbReference>
<dbReference type="STRING" id="1007099.SAMN05216287_1520"/>
<keyword evidence="9" id="KW-1185">Reference proteome</keyword>
<evidence type="ECO:0000256" key="4">
    <source>
        <dbReference type="ARBA" id="ARBA00023136"/>
    </source>
</evidence>
<feature type="transmembrane region" description="Helical" evidence="5">
    <location>
        <begin position="66"/>
        <end position="92"/>
    </location>
</feature>
<evidence type="ECO:0000256" key="5">
    <source>
        <dbReference type="SAM" id="Phobius"/>
    </source>
</evidence>
<comment type="subcellular location">
    <subcellularLocation>
        <location evidence="1">Membrane</location>
        <topology evidence="1">Multi-pass membrane protein</topology>
    </subcellularLocation>
</comment>
<accession>A0A1H2WEH4</accession>
<evidence type="ECO:0000256" key="2">
    <source>
        <dbReference type="ARBA" id="ARBA00022692"/>
    </source>
</evidence>
<name>A0A2W5F6P8_9PSED</name>
<reference evidence="9" key="2">
    <citation type="submission" date="2016-10" db="EMBL/GenBank/DDBJ databases">
        <authorList>
            <person name="Varghese N."/>
            <person name="Submissions S."/>
        </authorList>
    </citation>
    <scope>NUCLEOTIDE SEQUENCE [LARGE SCALE GENOMIC DNA]</scope>
    <source>
        <strain evidence="9">NRRL B-59562</strain>
    </source>
</reference>
<accession>A0A2W5F6P8</accession>
<evidence type="ECO:0000313" key="8">
    <source>
        <dbReference type="EMBL" id="SDW78876.1"/>
    </source>
</evidence>
<dbReference type="EMBL" id="FNNU01000002">
    <property type="protein sequence ID" value="SDW78876.1"/>
    <property type="molecule type" value="Genomic_DNA"/>
</dbReference>